<dbReference type="InterPro" id="IPR028359">
    <property type="entry name" value="UDP_ManNAc/GlcNAc_DH"/>
</dbReference>
<evidence type="ECO:0000313" key="5">
    <source>
        <dbReference type="EMBL" id="CAB4597259.1"/>
    </source>
</evidence>
<dbReference type="SUPFAM" id="SSF48179">
    <property type="entry name" value="6-phosphogluconate dehydrogenase C-terminal domain-like"/>
    <property type="match status" value="1"/>
</dbReference>
<dbReference type="PANTHER" id="PTHR43491">
    <property type="entry name" value="UDP-N-ACETYL-D-MANNOSAMINE DEHYDROGENASE"/>
    <property type="match status" value="1"/>
</dbReference>
<dbReference type="InterPro" id="IPR014027">
    <property type="entry name" value="UDP-Glc/GDP-Man_DH_C"/>
</dbReference>
<comment type="similarity">
    <text evidence="1">Belongs to the UDP-glucose/GDP-mannose dehydrogenase family.</text>
</comment>
<dbReference type="InterPro" id="IPR001732">
    <property type="entry name" value="UDP-Glc/GDP-Man_DH_N"/>
</dbReference>
<dbReference type="EMBL" id="CAEZYJ010000101">
    <property type="protein sequence ID" value="CAB4722609.1"/>
    <property type="molecule type" value="Genomic_DNA"/>
</dbReference>
<evidence type="ECO:0000256" key="1">
    <source>
        <dbReference type="ARBA" id="ARBA00006601"/>
    </source>
</evidence>
<evidence type="ECO:0000256" key="3">
    <source>
        <dbReference type="ARBA" id="ARBA00023027"/>
    </source>
</evidence>
<evidence type="ECO:0000313" key="10">
    <source>
        <dbReference type="EMBL" id="CAB5034054.1"/>
    </source>
</evidence>
<name>A0A6J6V5J7_9ZZZZ</name>
<evidence type="ECO:0000259" key="4">
    <source>
        <dbReference type="SMART" id="SM00984"/>
    </source>
</evidence>
<dbReference type="EMBL" id="CAFBLI010000005">
    <property type="protein sequence ID" value="CAB4856068.1"/>
    <property type="molecule type" value="Genomic_DNA"/>
</dbReference>
<dbReference type="PIRSF" id="PIRSF500136">
    <property type="entry name" value="UDP_ManNAc_DH"/>
    <property type="match status" value="1"/>
</dbReference>
<protein>
    <submittedName>
        <fullName evidence="8">Unannotated protein</fullName>
    </submittedName>
</protein>
<keyword evidence="2" id="KW-0560">Oxidoreductase</keyword>
<evidence type="ECO:0000313" key="7">
    <source>
        <dbReference type="EMBL" id="CAB4722609.1"/>
    </source>
</evidence>
<dbReference type="PIRSF" id="PIRSF000124">
    <property type="entry name" value="UDPglc_GDPman_dh"/>
    <property type="match status" value="1"/>
</dbReference>
<feature type="domain" description="UDP-glucose/GDP-mannose dehydrogenase C-terminal" evidence="4">
    <location>
        <begin position="312"/>
        <end position="415"/>
    </location>
</feature>
<dbReference type="AlphaFoldDB" id="A0A6J6V5J7"/>
<dbReference type="SMART" id="SM00984">
    <property type="entry name" value="UDPG_MGDP_dh_C"/>
    <property type="match status" value="1"/>
</dbReference>
<accession>A0A6J6V5J7</accession>
<gene>
    <name evidence="5" type="ORF">UFOPK1811_00549</name>
    <name evidence="6" type="ORF">UFOPK2360_00864</name>
    <name evidence="7" type="ORF">UFOPK2659_00753</name>
    <name evidence="8" type="ORF">UFOPK2922_00082</name>
    <name evidence="9" type="ORF">UFOPK3306_00125</name>
    <name evidence="10" type="ORF">UFOPK4209_00123</name>
</gene>
<dbReference type="InterPro" id="IPR036291">
    <property type="entry name" value="NAD(P)-bd_dom_sf"/>
</dbReference>
<evidence type="ECO:0000313" key="6">
    <source>
        <dbReference type="EMBL" id="CAB4685985.1"/>
    </source>
</evidence>
<evidence type="ECO:0000313" key="8">
    <source>
        <dbReference type="EMBL" id="CAB4766904.1"/>
    </source>
</evidence>
<dbReference type="GO" id="GO:0016628">
    <property type="term" value="F:oxidoreductase activity, acting on the CH-CH group of donors, NAD or NADP as acceptor"/>
    <property type="evidence" value="ECO:0007669"/>
    <property type="project" value="InterPro"/>
</dbReference>
<dbReference type="InterPro" id="IPR008927">
    <property type="entry name" value="6-PGluconate_DH-like_C_sf"/>
</dbReference>
<evidence type="ECO:0000256" key="2">
    <source>
        <dbReference type="ARBA" id="ARBA00023002"/>
    </source>
</evidence>
<dbReference type="Gene3D" id="3.40.50.720">
    <property type="entry name" value="NAD(P)-binding Rossmann-like Domain"/>
    <property type="match status" value="2"/>
</dbReference>
<dbReference type="GO" id="GO:0016616">
    <property type="term" value="F:oxidoreductase activity, acting on the CH-OH group of donors, NAD or NADP as acceptor"/>
    <property type="evidence" value="ECO:0007669"/>
    <property type="project" value="InterPro"/>
</dbReference>
<dbReference type="SUPFAM" id="SSF52413">
    <property type="entry name" value="UDP-glucose/GDP-mannose dehydrogenase C-terminal domain"/>
    <property type="match status" value="1"/>
</dbReference>
<dbReference type="EMBL" id="CAEZZS010000002">
    <property type="protein sequence ID" value="CAB4766904.1"/>
    <property type="molecule type" value="Genomic_DNA"/>
</dbReference>
<dbReference type="NCBIfam" id="TIGR03026">
    <property type="entry name" value="NDP-sugDHase"/>
    <property type="match status" value="1"/>
</dbReference>
<dbReference type="EMBL" id="CAFBPY010000009">
    <property type="protein sequence ID" value="CAB5034054.1"/>
    <property type="molecule type" value="Genomic_DNA"/>
</dbReference>
<dbReference type="EMBL" id="CAEZUJ010000015">
    <property type="protein sequence ID" value="CAB4597259.1"/>
    <property type="molecule type" value="Genomic_DNA"/>
</dbReference>
<keyword evidence="3" id="KW-0520">NAD</keyword>
<dbReference type="EMBL" id="CAEZXH010000049">
    <property type="protein sequence ID" value="CAB4685985.1"/>
    <property type="molecule type" value="Genomic_DNA"/>
</dbReference>
<dbReference type="InterPro" id="IPR017476">
    <property type="entry name" value="UDP-Glc/GDP-Man"/>
</dbReference>
<dbReference type="Pfam" id="PF03721">
    <property type="entry name" value="UDPG_MGDP_dh_N"/>
    <property type="match status" value="1"/>
</dbReference>
<reference evidence="8" key="1">
    <citation type="submission" date="2020-05" db="EMBL/GenBank/DDBJ databases">
        <authorList>
            <person name="Chiriac C."/>
            <person name="Salcher M."/>
            <person name="Ghai R."/>
            <person name="Kavagutti S V."/>
        </authorList>
    </citation>
    <scope>NUCLEOTIDE SEQUENCE</scope>
</reference>
<dbReference type="InterPro" id="IPR014026">
    <property type="entry name" value="UDP-Glc/GDP-Man_DH_dimer"/>
</dbReference>
<dbReference type="SUPFAM" id="SSF51735">
    <property type="entry name" value="NAD(P)-binding Rossmann-fold domains"/>
    <property type="match status" value="1"/>
</dbReference>
<dbReference type="GO" id="GO:0000271">
    <property type="term" value="P:polysaccharide biosynthetic process"/>
    <property type="evidence" value="ECO:0007669"/>
    <property type="project" value="InterPro"/>
</dbReference>
<organism evidence="8">
    <name type="scientific">freshwater metagenome</name>
    <dbReference type="NCBI Taxonomy" id="449393"/>
    <lineage>
        <taxon>unclassified sequences</taxon>
        <taxon>metagenomes</taxon>
        <taxon>ecological metagenomes</taxon>
    </lineage>
</organism>
<proteinExistence type="inferred from homology"/>
<sequence>MNSAQGSVSVIGGGFVGLTLAAHLLEKENQIVTLVEKNSAVVDLMKNGKYLVWEPGLAEILDKAQSDGRLSISTTLTGLQSKTYFVCIGTPKPTNSNSTNNVMVEALTEIFELIPKQSTIFLRSTVAIGTTNTLKKLATDLGRSDISLFFAPERTAEGVALAELKVLPQMLGAAEGDSLINGEKELASLGFDVVTSTTAEVAELAKLACNTWRDVIFAYSNELALMGEIRGVSALEAISIANHNYARANIPLPGPVGGPCLSKDAYIFLEAGQGKVYDSVIRSGRLINDSIAPMLISAIENAVKAKANPILCIAGLAFKGKPKTNDIRDSLGIEVLDKVKSFHSTWQLKVWDENISQSELISPVPRCEDESDFQKVDVLVIANNAEFLSNPSGEKKLQALSKSAIIFDLWGVTKDLKGISAEINIFGDGNWVKYLGK</sequence>
<evidence type="ECO:0000313" key="9">
    <source>
        <dbReference type="EMBL" id="CAB4856068.1"/>
    </source>
</evidence>
<dbReference type="Pfam" id="PF00984">
    <property type="entry name" value="UDPG_MGDP_dh"/>
    <property type="match status" value="1"/>
</dbReference>
<dbReference type="InterPro" id="IPR036220">
    <property type="entry name" value="UDP-Glc/GDP-Man_DH_C_sf"/>
</dbReference>
<dbReference type="PANTHER" id="PTHR43491:SF2">
    <property type="entry name" value="UDP-N-ACETYL-D-MANNOSAMINE DEHYDROGENASE"/>
    <property type="match status" value="1"/>
</dbReference>
<dbReference type="GO" id="GO:0051287">
    <property type="term" value="F:NAD binding"/>
    <property type="evidence" value="ECO:0007669"/>
    <property type="project" value="InterPro"/>
</dbReference>